<accession>X1D0M7</accession>
<proteinExistence type="predicted"/>
<sequence>GYRDPSGIGTNRYVARYNIAEGVWSNVYDWDPAAHANALHGAAWDGAYNLWLMHAIVGDELYKKINLFDESVADWPVDPVWLAQPNALTMDFWTGILIGGGLTGIGNYSYATKALGVIPDNALGAVSGRWMIVAPPWAVNDPGCIFAARSNAHLDFFRYSYTAGWAARANLPLNPSLSSGLVWADGSGTEYIYPKIRFPRFCCTIEPINSIISLANPINIIISIPGDIIMRI</sequence>
<evidence type="ECO:0000313" key="1">
    <source>
        <dbReference type="EMBL" id="GAH13707.1"/>
    </source>
</evidence>
<feature type="non-terminal residue" evidence="1">
    <location>
        <position position="1"/>
    </location>
</feature>
<name>X1D0M7_9ZZZZ</name>
<dbReference type="EMBL" id="BART01030058">
    <property type="protein sequence ID" value="GAH13707.1"/>
    <property type="molecule type" value="Genomic_DNA"/>
</dbReference>
<reference evidence="1" key="1">
    <citation type="journal article" date="2014" name="Front. Microbiol.">
        <title>High frequency of phylogenetically diverse reductive dehalogenase-homologous genes in deep subseafloor sedimentary metagenomes.</title>
        <authorList>
            <person name="Kawai M."/>
            <person name="Futagami T."/>
            <person name="Toyoda A."/>
            <person name="Takaki Y."/>
            <person name="Nishi S."/>
            <person name="Hori S."/>
            <person name="Arai W."/>
            <person name="Tsubouchi T."/>
            <person name="Morono Y."/>
            <person name="Uchiyama I."/>
            <person name="Ito T."/>
            <person name="Fujiyama A."/>
            <person name="Inagaki F."/>
            <person name="Takami H."/>
        </authorList>
    </citation>
    <scope>NUCLEOTIDE SEQUENCE</scope>
    <source>
        <strain evidence="1">Expedition CK06-06</strain>
    </source>
</reference>
<gene>
    <name evidence="1" type="ORF">S01H4_52577</name>
</gene>
<comment type="caution">
    <text evidence="1">The sequence shown here is derived from an EMBL/GenBank/DDBJ whole genome shotgun (WGS) entry which is preliminary data.</text>
</comment>
<dbReference type="AlphaFoldDB" id="X1D0M7"/>
<organism evidence="1">
    <name type="scientific">marine sediment metagenome</name>
    <dbReference type="NCBI Taxonomy" id="412755"/>
    <lineage>
        <taxon>unclassified sequences</taxon>
        <taxon>metagenomes</taxon>
        <taxon>ecological metagenomes</taxon>
    </lineage>
</organism>
<protein>
    <submittedName>
        <fullName evidence="1">Uncharacterized protein</fullName>
    </submittedName>
</protein>